<proteinExistence type="predicted"/>
<name>A0AAD3XL41_NEPGR</name>
<feature type="compositionally biased region" description="Basic and acidic residues" evidence="1">
    <location>
        <begin position="13"/>
        <end position="23"/>
    </location>
</feature>
<dbReference type="EMBL" id="BSYO01000008">
    <property type="protein sequence ID" value="GMH08622.1"/>
    <property type="molecule type" value="Genomic_DNA"/>
</dbReference>
<feature type="region of interest" description="Disordered" evidence="1">
    <location>
        <begin position="224"/>
        <end position="255"/>
    </location>
</feature>
<comment type="caution">
    <text evidence="2">The sequence shown here is derived from an EMBL/GenBank/DDBJ whole genome shotgun (WGS) entry which is preliminary data.</text>
</comment>
<feature type="region of interest" description="Disordered" evidence="1">
    <location>
        <begin position="1"/>
        <end position="87"/>
    </location>
</feature>
<reference evidence="2" key="1">
    <citation type="submission" date="2023-05" db="EMBL/GenBank/DDBJ databases">
        <title>Nepenthes gracilis genome sequencing.</title>
        <authorList>
            <person name="Fukushima K."/>
        </authorList>
    </citation>
    <scope>NUCLEOTIDE SEQUENCE</scope>
    <source>
        <strain evidence="2">SING2019-196</strain>
    </source>
</reference>
<sequence length="418" mass="46267">MMMLWEANSITRKLSDTSKEGKPGKTSTRSKNMRKEQGFEEEDTIPGHVEGRKSGKIKEHEEGAGITEEDTIPGAPEKEEEKVDVESEEEARLTEIGFWVGERVFGTIVAPARKEDGGKRSRRQLIQISREREEHLSLDGNLPSYKSLPSYCPFQRNPVKVHWSNKLLTHLYNIPSQLANVGARAWTLDSLGLRCVAQTLLQDPSPVLDYYTMTIPFQTSLSASNPSLPLDPEAADEHEAAANERERRRSIGNSDLLEPSSALKMTLAVKADEESFTNPLDNSFSRHGDASELNPPPSFAIIRHADDQPNSSPSYAICPNHSIDVVSPDKYTPLYWFSQLGSYVLMSGMDGLPGIHRMDSSGWFGFCQFELSPKDALDLNGKPRQVEAADLLADGGSRPASLTVEVPARTPSTWSSIV</sequence>
<feature type="compositionally biased region" description="Basic and acidic residues" evidence="1">
    <location>
        <begin position="76"/>
        <end position="87"/>
    </location>
</feature>
<gene>
    <name evidence="2" type="ORF">Nepgr_010462</name>
</gene>
<evidence type="ECO:0000256" key="1">
    <source>
        <dbReference type="SAM" id="MobiDB-lite"/>
    </source>
</evidence>
<feature type="compositionally biased region" description="Basic and acidic residues" evidence="1">
    <location>
        <begin position="49"/>
        <end position="63"/>
    </location>
</feature>
<accession>A0AAD3XL41</accession>
<dbReference type="Proteomes" id="UP001279734">
    <property type="component" value="Unassembled WGS sequence"/>
</dbReference>
<keyword evidence="3" id="KW-1185">Reference proteome</keyword>
<dbReference type="AlphaFoldDB" id="A0AAD3XL41"/>
<evidence type="ECO:0000313" key="3">
    <source>
        <dbReference type="Proteomes" id="UP001279734"/>
    </source>
</evidence>
<feature type="compositionally biased region" description="Basic and acidic residues" evidence="1">
    <location>
        <begin position="235"/>
        <end position="249"/>
    </location>
</feature>
<organism evidence="2 3">
    <name type="scientific">Nepenthes gracilis</name>
    <name type="common">Slender pitcher plant</name>
    <dbReference type="NCBI Taxonomy" id="150966"/>
    <lineage>
        <taxon>Eukaryota</taxon>
        <taxon>Viridiplantae</taxon>
        <taxon>Streptophyta</taxon>
        <taxon>Embryophyta</taxon>
        <taxon>Tracheophyta</taxon>
        <taxon>Spermatophyta</taxon>
        <taxon>Magnoliopsida</taxon>
        <taxon>eudicotyledons</taxon>
        <taxon>Gunneridae</taxon>
        <taxon>Pentapetalae</taxon>
        <taxon>Caryophyllales</taxon>
        <taxon>Nepenthaceae</taxon>
        <taxon>Nepenthes</taxon>
    </lineage>
</organism>
<evidence type="ECO:0000313" key="2">
    <source>
        <dbReference type="EMBL" id="GMH08622.1"/>
    </source>
</evidence>
<protein>
    <submittedName>
        <fullName evidence="2">Uncharacterized protein</fullName>
    </submittedName>
</protein>